<evidence type="ECO:0000313" key="3">
    <source>
        <dbReference type="EMBL" id="TQV90916.1"/>
    </source>
</evidence>
<dbReference type="STRING" id="43265.A0A545UN71"/>
<dbReference type="InterPro" id="IPR021514">
    <property type="entry name" value="DUF3176"/>
</dbReference>
<feature type="transmembrane region" description="Helical" evidence="2">
    <location>
        <begin position="164"/>
        <end position="183"/>
    </location>
</feature>
<comment type="caution">
    <text evidence="3">The sequence shown here is derived from an EMBL/GenBank/DDBJ whole genome shotgun (WGS) entry which is preliminary data.</text>
</comment>
<gene>
    <name evidence="3" type="ORF">IF1G_10437</name>
</gene>
<sequence>MPPPPRPSFGLVRRILSQVCAAIAGRRAQSQLIAIHDDDESNPKAKAQKNPSLFKYWVLELICFFLAAAAVLVIHVILWRYNHRPVPDWPYGLSVNTLLSILSTVLRACLLAVLASIMGQAKWTWLHGGPRPIDDLQTFDQASRGLFGALLIIKLLAQRFSQSFVPLLSVIVIIFSVAIGPFVQQAVATVICDKPGSFGEASLPYAQNLPGKDGYFRTGAGLWEPGKGLQSAFLTSLTEPGRKNTKLQFECDTGNCTFPVTNGVTHSTLAMCSRCVDVSTQITRRQHSGSFDSYFMGPLEVFHSKGFQNGTKLAVGPAYNVTIPPDLLQISGSSVANITMLSLSPYVDQTGNLSRPNAALCIMYFCRQDIEPAVQRSELTEKVVSTTLVPIVVQDEPQDFAYHDRLLAKSPCLVNGKAYTAANFSSLKSQPNDRTFRTLTIDNQTVEVPSYCVYSVGPYYATSISQWLQRMLFNGHCSTLSSAQTSVVQCDDKFWLANLFDPVNTTFAYHNHLFEELAASVTVFLRMDGIGPLNYSSDASRPEGSKGQIKGTAVQKTACLVVHWEWLLYSSILCFLTTIVFFATLISSHRLRNHVPIWKSSLLPLLCLDIQPDKEAPNQRILNTQRQDLDQIETAAKSTCISLETNAEDVELLPVSETDVVDESPTRSAFVSIPTRSSEDLGSYSPPVRIRPSALNTRGNL</sequence>
<evidence type="ECO:0000256" key="1">
    <source>
        <dbReference type="SAM" id="MobiDB-lite"/>
    </source>
</evidence>
<keyword evidence="2" id="KW-0812">Transmembrane</keyword>
<evidence type="ECO:0000256" key="2">
    <source>
        <dbReference type="SAM" id="Phobius"/>
    </source>
</evidence>
<organism evidence="3 4">
    <name type="scientific">Cordyceps javanica</name>
    <dbReference type="NCBI Taxonomy" id="43265"/>
    <lineage>
        <taxon>Eukaryota</taxon>
        <taxon>Fungi</taxon>
        <taxon>Dikarya</taxon>
        <taxon>Ascomycota</taxon>
        <taxon>Pezizomycotina</taxon>
        <taxon>Sordariomycetes</taxon>
        <taxon>Hypocreomycetidae</taxon>
        <taxon>Hypocreales</taxon>
        <taxon>Cordycipitaceae</taxon>
        <taxon>Cordyceps</taxon>
    </lineage>
</organism>
<dbReference type="Pfam" id="PF11374">
    <property type="entry name" value="DUF3176"/>
    <property type="match status" value="1"/>
</dbReference>
<feature type="transmembrane region" description="Helical" evidence="2">
    <location>
        <begin position="54"/>
        <end position="78"/>
    </location>
</feature>
<proteinExistence type="predicted"/>
<dbReference type="PANTHER" id="PTHR35394:SF5">
    <property type="entry name" value="DUF3176 DOMAIN-CONTAINING PROTEIN"/>
    <property type="match status" value="1"/>
</dbReference>
<feature type="transmembrane region" description="Helical" evidence="2">
    <location>
        <begin position="98"/>
        <end position="121"/>
    </location>
</feature>
<dbReference type="Proteomes" id="UP000315783">
    <property type="component" value="Unassembled WGS sequence"/>
</dbReference>
<evidence type="ECO:0000313" key="4">
    <source>
        <dbReference type="Proteomes" id="UP000315783"/>
    </source>
</evidence>
<dbReference type="EMBL" id="SPUK01000022">
    <property type="protein sequence ID" value="TQV90916.1"/>
    <property type="molecule type" value="Genomic_DNA"/>
</dbReference>
<dbReference type="AlphaFoldDB" id="A0A545UN71"/>
<accession>A0A545UN71</accession>
<protein>
    <submittedName>
        <fullName evidence="3">Short-chain dehydrogenase</fullName>
    </submittedName>
</protein>
<feature type="region of interest" description="Disordered" evidence="1">
    <location>
        <begin position="677"/>
        <end position="701"/>
    </location>
</feature>
<keyword evidence="4" id="KW-1185">Reference proteome</keyword>
<feature type="transmembrane region" description="Helical" evidence="2">
    <location>
        <begin position="566"/>
        <end position="586"/>
    </location>
</feature>
<name>A0A545UN71_9HYPO</name>
<keyword evidence="2" id="KW-0472">Membrane</keyword>
<reference evidence="3 4" key="1">
    <citation type="journal article" date="2019" name="Appl. Microbiol. Biotechnol.">
        <title>Genome sequence of Isaria javanica and comparative genome analysis insights into family S53 peptidase evolution in fungal entomopathogens.</title>
        <authorList>
            <person name="Lin R."/>
            <person name="Zhang X."/>
            <person name="Xin B."/>
            <person name="Zou M."/>
            <person name="Gao Y."/>
            <person name="Qin F."/>
            <person name="Hu Q."/>
            <person name="Xie B."/>
            <person name="Cheng X."/>
        </authorList>
    </citation>
    <scope>NUCLEOTIDE SEQUENCE [LARGE SCALE GENOMIC DNA]</scope>
    <source>
        <strain evidence="3 4">IJ1G</strain>
    </source>
</reference>
<keyword evidence="2" id="KW-1133">Transmembrane helix</keyword>
<dbReference type="PANTHER" id="PTHR35394">
    <property type="entry name" value="DUF3176 DOMAIN-CONTAINING PROTEIN"/>
    <property type="match status" value="1"/>
</dbReference>
<dbReference type="OrthoDB" id="4866486at2759"/>